<dbReference type="InterPro" id="IPR002686">
    <property type="entry name" value="Transposase_17"/>
</dbReference>
<dbReference type="NCBIfam" id="NF047646">
    <property type="entry name" value="REP_Tyr_transpos"/>
    <property type="match status" value="1"/>
</dbReference>
<dbReference type="InterPro" id="IPR052715">
    <property type="entry name" value="RAYT_transposase"/>
</dbReference>
<comment type="caution">
    <text evidence="2">The sequence shown here is derived from an EMBL/GenBank/DDBJ whole genome shotgun (WGS) entry which is preliminary data.</text>
</comment>
<dbReference type="Gene3D" id="3.30.70.1290">
    <property type="entry name" value="Transposase IS200-like"/>
    <property type="match status" value="1"/>
</dbReference>
<organism evidence="2 3">
    <name type="scientific">Seohaeicola zhoushanensis</name>
    <dbReference type="NCBI Taxonomy" id="1569283"/>
    <lineage>
        <taxon>Bacteria</taxon>
        <taxon>Pseudomonadati</taxon>
        <taxon>Pseudomonadota</taxon>
        <taxon>Alphaproteobacteria</taxon>
        <taxon>Rhodobacterales</taxon>
        <taxon>Roseobacteraceae</taxon>
        <taxon>Seohaeicola</taxon>
    </lineage>
</organism>
<dbReference type="PANTHER" id="PTHR36966:SF1">
    <property type="entry name" value="REP-ASSOCIATED TYROSINE TRANSPOSASE"/>
    <property type="match status" value="1"/>
</dbReference>
<reference evidence="2" key="1">
    <citation type="journal article" date="2014" name="Int. J. Syst. Evol. Microbiol.">
        <title>Complete genome sequence of Corynebacterium casei LMG S-19264T (=DSM 44701T), isolated from a smear-ripened cheese.</title>
        <authorList>
            <consortium name="US DOE Joint Genome Institute (JGI-PGF)"/>
            <person name="Walter F."/>
            <person name="Albersmeier A."/>
            <person name="Kalinowski J."/>
            <person name="Ruckert C."/>
        </authorList>
    </citation>
    <scope>NUCLEOTIDE SEQUENCE</scope>
    <source>
        <strain evidence="2">KCTC 42650</strain>
    </source>
</reference>
<protein>
    <submittedName>
        <fullName evidence="2">Transposase</fullName>
    </submittedName>
</protein>
<evidence type="ECO:0000313" key="3">
    <source>
        <dbReference type="Proteomes" id="UP000626220"/>
    </source>
</evidence>
<dbReference type="GO" id="GO:0004803">
    <property type="term" value="F:transposase activity"/>
    <property type="evidence" value="ECO:0007669"/>
    <property type="project" value="InterPro"/>
</dbReference>
<keyword evidence="3" id="KW-1185">Reference proteome</keyword>
<accession>A0A8J3MCB3</accession>
<dbReference type="GO" id="GO:0006313">
    <property type="term" value="P:DNA transposition"/>
    <property type="evidence" value="ECO:0007669"/>
    <property type="project" value="InterPro"/>
</dbReference>
<feature type="domain" description="Transposase IS200-like" evidence="1">
    <location>
        <begin position="9"/>
        <end position="143"/>
    </location>
</feature>
<evidence type="ECO:0000259" key="1">
    <source>
        <dbReference type="SMART" id="SM01321"/>
    </source>
</evidence>
<dbReference type="PANTHER" id="PTHR36966">
    <property type="entry name" value="REP-ASSOCIATED TYROSINE TRANSPOSASE"/>
    <property type="match status" value="1"/>
</dbReference>
<dbReference type="SMART" id="SM01321">
    <property type="entry name" value="Y1_Tnp"/>
    <property type="match status" value="1"/>
</dbReference>
<dbReference type="AlphaFoldDB" id="A0A8J3MCB3"/>
<dbReference type="InterPro" id="IPR036515">
    <property type="entry name" value="Transposase_17_sf"/>
</dbReference>
<dbReference type="SUPFAM" id="SSF143422">
    <property type="entry name" value="Transposase IS200-like"/>
    <property type="match status" value="1"/>
</dbReference>
<name>A0A8J3MCB3_9RHOB</name>
<dbReference type="RefSeq" id="WP_189682829.1">
    <property type="nucleotide sequence ID" value="NZ_BNCJ01000033.1"/>
</dbReference>
<dbReference type="EMBL" id="BNCJ01000033">
    <property type="protein sequence ID" value="GHF72857.1"/>
    <property type="molecule type" value="Genomic_DNA"/>
</dbReference>
<dbReference type="Proteomes" id="UP000626220">
    <property type="component" value="Unassembled WGS sequence"/>
</dbReference>
<evidence type="ECO:0000313" key="2">
    <source>
        <dbReference type="EMBL" id="GHF72857.1"/>
    </source>
</evidence>
<reference evidence="2" key="2">
    <citation type="submission" date="2020-09" db="EMBL/GenBank/DDBJ databases">
        <authorList>
            <person name="Sun Q."/>
            <person name="Kim S."/>
        </authorList>
    </citation>
    <scope>NUCLEOTIDE SEQUENCE</scope>
    <source>
        <strain evidence="2">KCTC 42650</strain>
    </source>
</reference>
<gene>
    <name evidence="2" type="ORF">GCM10017056_49650</name>
</gene>
<proteinExistence type="predicted"/>
<sequence>MPNYRRPRAPGATVFFTVCLADRSWTLLTDEIAILREAVRYTRARRPFGIDAWVVLPNHMHAIWTLPADDGNYSERWGAIKARFSKHFRLAGRAPEVPAFGAGGGVNPALRKGQSGIWQPRFWEHHIRDRQDLEWHLAACHEDPVKHGLAGSATDWAYSSVHRDLRNRHAA</sequence>
<dbReference type="GO" id="GO:0043565">
    <property type="term" value="F:sequence-specific DNA binding"/>
    <property type="evidence" value="ECO:0007669"/>
    <property type="project" value="TreeGrafter"/>
</dbReference>